<dbReference type="InterPro" id="IPR031352">
    <property type="entry name" value="SesA"/>
</dbReference>
<evidence type="ECO:0000259" key="2">
    <source>
        <dbReference type="Pfam" id="PF17107"/>
    </source>
</evidence>
<evidence type="ECO:0008006" key="6">
    <source>
        <dbReference type="Google" id="ProtNLM"/>
    </source>
</evidence>
<dbReference type="SUPFAM" id="SSF52540">
    <property type="entry name" value="P-loop containing nucleoside triphosphate hydrolases"/>
    <property type="match status" value="1"/>
</dbReference>
<feature type="domain" description="NACHT-NTPase and P-loop NTPases N-terminal" evidence="2">
    <location>
        <begin position="10"/>
        <end position="130"/>
    </location>
</feature>
<dbReference type="Pfam" id="PF17107">
    <property type="entry name" value="SesA"/>
    <property type="match status" value="1"/>
</dbReference>
<dbReference type="Pfam" id="PF24883">
    <property type="entry name" value="NPHP3_N"/>
    <property type="match status" value="1"/>
</dbReference>
<keyword evidence="1" id="KW-0677">Repeat</keyword>
<name>A0A9W8RKS7_9HYPO</name>
<sequence length="617" mass="69028">MSGIEVVGLIGSIVGIVQFIGEASKAIKNAKDLPDAFQEVGDKIPLVRHTLHNVEKHIDDEAGQGAYQDIKTILESCNEKGRQLERIFDAVAPSGKTSRIKRYALAVKILGKGKLVEVLAKGMIEDVHLLVLNHAARAATGDQIAKLANAIQKLSDIEPSLPEEDSIGQIHYGSGDNVAGNKYGGNHNEIKEIHGNPYFGNVTQHVHPEPKAGLSRSQRCLKSLAFGGMDNRPSEIKTEAAGTCRWLLQHKEFQKWKSRDQSLLWIKGKPGSGKSILLRYARDNIIATPKDKFEPLVLSFFFHGRGTELQKTPEGMFRSLLCQIQSEFPKALKALESAFEWQEAVSGKNSDDWQWRTSELRQYFHSSLWQVLKTHPVQLFVDALDECGEENAQSLAEEFSSLLQRPSKAHTKQLQICFTCRHYPILNLRSVPEICIDKENQGDIALFVETQLSSFHERTGSTVAEYISDHAEGVFLWAFLVVKKVLDLDRQHTASEIIEAEVRKVPQTLDELYIEMVQKMDQHSIALTECICFALRPLSLEELHYAIANYYDYDFRSSPEGAIQEKKPYRGAAMLNDIQILSCGLAEHKPHSDVVHSRTLPAFDGLSALLSRGGEKV</sequence>
<dbReference type="PANTHER" id="PTHR10039">
    <property type="entry name" value="AMELOGENIN"/>
    <property type="match status" value="1"/>
</dbReference>
<dbReference type="OrthoDB" id="7464126at2759"/>
<dbReference type="InterPro" id="IPR056884">
    <property type="entry name" value="NPHP3-like_N"/>
</dbReference>
<evidence type="ECO:0000313" key="5">
    <source>
        <dbReference type="Proteomes" id="UP001152049"/>
    </source>
</evidence>
<keyword evidence="5" id="KW-1185">Reference proteome</keyword>
<dbReference type="EMBL" id="JAOQAZ010000040">
    <property type="protein sequence ID" value="KAJ4247081.1"/>
    <property type="molecule type" value="Genomic_DNA"/>
</dbReference>
<reference evidence="4" key="1">
    <citation type="submission" date="2022-09" db="EMBL/GenBank/DDBJ databases">
        <title>Fusarium specimens isolated from Avocado Roots.</title>
        <authorList>
            <person name="Stajich J."/>
            <person name="Roper C."/>
            <person name="Heimlech-Rivalta G."/>
        </authorList>
    </citation>
    <scope>NUCLEOTIDE SEQUENCE</scope>
    <source>
        <strain evidence="4">CF00136</strain>
    </source>
</reference>
<evidence type="ECO:0000256" key="1">
    <source>
        <dbReference type="ARBA" id="ARBA00022737"/>
    </source>
</evidence>
<dbReference type="AlphaFoldDB" id="A0A9W8RKS7"/>
<comment type="caution">
    <text evidence="4">The sequence shown here is derived from an EMBL/GenBank/DDBJ whole genome shotgun (WGS) entry which is preliminary data.</text>
</comment>
<dbReference type="Proteomes" id="UP001152049">
    <property type="component" value="Unassembled WGS sequence"/>
</dbReference>
<feature type="domain" description="Nephrocystin 3-like N-terminal" evidence="3">
    <location>
        <begin position="242"/>
        <end position="421"/>
    </location>
</feature>
<organism evidence="4 5">
    <name type="scientific">Fusarium torreyae</name>
    <dbReference type="NCBI Taxonomy" id="1237075"/>
    <lineage>
        <taxon>Eukaryota</taxon>
        <taxon>Fungi</taxon>
        <taxon>Dikarya</taxon>
        <taxon>Ascomycota</taxon>
        <taxon>Pezizomycotina</taxon>
        <taxon>Sordariomycetes</taxon>
        <taxon>Hypocreomycetidae</taxon>
        <taxon>Hypocreales</taxon>
        <taxon>Nectriaceae</taxon>
        <taxon>Fusarium</taxon>
    </lineage>
</organism>
<accession>A0A9W8RKS7</accession>
<evidence type="ECO:0000313" key="4">
    <source>
        <dbReference type="EMBL" id="KAJ4247081.1"/>
    </source>
</evidence>
<gene>
    <name evidence="4" type="ORF">NW762_013219</name>
</gene>
<dbReference type="PANTHER" id="PTHR10039:SF5">
    <property type="entry name" value="NACHT DOMAIN-CONTAINING PROTEIN"/>
    <property type="match status" value="1"/>
</dbReference>
<evidence type="ECO:0000259" key="3">
    <source>
        <dbReference type="Pfam" id="PF24883"/>
    </source>
</evidence>
<proteinExistence type="predicted"/>
<protein>
    <recommendedName>
        <fullName evidence="6">NACHT domain-containing protein</fullName>
    </recommendedName>
</protein>
<dbReference type="Gene3D" id="3.40.50.300">
    <property type="entry name" value="P-loop containing nucleotide triphosphate hydrolases"/>
    <property type="match status" value="1"/>
</dbReference>
<dbReference type="InterPro" id="IPR027417">
    <property type="entry name" value="P-loop_NTPase"/>
</dbReference>